<name>A0ABQ9HTC6_9NEOP</name>
<protein>
    <submittedName>
        <fullName evidence="2">Uncharacterized protein</fullName>
    </submittedName>
</protein>
<sequence>MEFLRGVQDTPVLRLAQWFITSGPPRRANRVRLPVGPLAGIRTWESRRAMPPFGGFSSGISSFPSPSHFTIVGSQDVDFKRHPNLFTPQTLVAMPAAQLSTPSRSQDDAKLPCLYEAEEYPGSKNFSRASEKLEVILNGLHRTKQRGEQGGTFFVSPRHVVPYAEVAYRLISALSARFSVYRIHVMMRAGLENRHSREIYGCIETNSSKVYTQGIVLTRQSFAVTSIYIPAFKILKHSLGADRTRGSVEYPPIYTDITQLDIYPWETLNNTLYTTKPWTLNITNDVLVNACESTRKEIISTFFRAADECMGGCSSVSSDPLKRMQPQHTEGTLQLVPRTPTAHANKMAPLARSMLELHSPISISRSPGNSERFSALSSQSDAGPCPESSAANGRGSATQFRLLILGYCVRRDARVGGVTHGSLPTDGVHNISGLRPRDAMPAPPRNQRRRLSKEHIRQELQLNSGHNHVSHGIKCQWPRGEHSALQRSPQIKGLKALNLHIWVHTQHFFVTLSNSQQMFHPGASVGFDDNVVFTVLLASRQCFAQRKDNLENDVRTGRPRTIRTACKIEEVATLARTNDIMIVCGDFTSSDDDYRVFLNQILIGDKNGCFMYDRGTGKATGVSEEILAALYIEVLESRRSPPLWEARSLAIRSIAAPGQHAPAAYTRGAQSTSLLTEVRVCLPPRKIFNEFRQENTRNRVLRPQARLRSCRRQHSSVLFLVQEVADSAASGTHLGHSAGGTAAGESCTSLAARPNLEPRARPRLLTLARTSVVNSGMFRRYVCVCVCVCVCIPCATEEGLAALQQTPSARRDLLCRHGHPRPASLPASALVHVAVHILPAAFSETHQYFHQ</sequence>
<proteinExistence type="predicted"/>
<dbReference type="EMBL" id="JARBHB010000004">
    <property type="protein sequence ID" value="KAJ8887482.1"/>
    <property type="molecule type" value="Genomic_DNA"/>
</dbReference>
<evidence type="ECO:0000256" key="1">
    <source>
        <dbReference type="SAM" id="MobiDB-lite"/>
    </source>
</evidence>
<feature type="region of interest" description="Disordered" evidence="1">
    <location>
        <begin position="361"/>
        <end position="393"/>
    </location>
</feature>
<gene>
    <name evidence="2" type="ORF">PR048_013697</name>
</gene>
<accession>A0ABQ9HTC6</accession>
<reference evidence="2 3" key="1">
    <citation type="submission" date="2023-02" db="EMBL/GenBank/DDBJ databases">
        <title>LHISI_Scaffold_Assembly.</title>
        <authorList>
            <person name="Stuart O.P."/>
            <person name="Cleave R."/>
            <person name="Magrath M.J.L."/>
            <person name="Mikheyev A.S."/>
        </authorList>
    </citation>
    <scope>NUCLEOTIDE SEQUENCE [LARGE SCALE GENOMIC DNA]</scope>
    <source>
        <strain evidence="2">Daus_M_001</strain>
        <tissue evidence="2">Leg muscle</tissue>
    </source>
</reference>
<dbReference type="Proteomes" id="UP001159363">
    <property type="component" value="Chromosome X"/>
</dbReference>
<feature type="compositionally biased region" description="Polar residues" evidence="1">
    <location>
        <begin position="361"/>
        <end position="381"/>
    </location>
</feature>
<evidence type="ECO:0000313" key="3">
    <source>
        <dbReference type="Proteomes" id="UP001159363"/>
    </source>
</evidence>
<feature type="region of interest" description="Disordered" evidence="1">
    <location>
        <begin position="318"/>
        <end position="340"/>
    </location>
</feature>
<keyword evidence="3" id="KW-1185">Reference proteome</keyword>
<evidence type="ECO:0000313" key="2">
    <source>
        <dbReference type="EMBL" id="KAJ8887482.1"/>
    </source>
</evidence>
<comment type="caution">
    <text evidence="2">The sequence shown here is derived from an EMBL/GenBank/DDBJ whole genome shotgun (WGS) entry which is preliminary data.</text>
</comment>
<feature type="region of interest" description="Disordered" evidence="1">
    <location>
        <begin position="426"/>
        <end position="452"/>
    </location>
</feature>
<organism evidence="2 3">
    <name type="scientific">Dryococelus australis</name>
    <dbReference type="NCBI Taxonomy" id="614101"/>
    <lineage>
        <taxon>Eukaryota</taxon>
        <taxon>Metazoa</taxon>
        <taxon>Ecdysozoa</taxon>
        <taxon>Arthropoda</taxon>
        <taxon>Hexapoda</taxon>
        <taxon>Insecta</taxon>
        <taxon>Pterygota</taxon>
        <taxon>Neoptera</taxon>
        <taxon>Polyneoptera</taxon>
        <taxon>Phasmatodea</taxon>
        <taxon>Verophasmatodea</taxon>
        <taxon>Anareolatae</taxon>
        <taxon>Phasmatidae</taxon>
        <taxon>Eurycanthinae</taxon>
        <taxon>Dryococelus</taxon>
    </lineage>
</organism>